<dbReference type="EMBL" id="BPVZ01000018">
    <property type="protein sequence ID" value="GKV02308.1"/>
    <property type="molecule type" value="Genomic_DNA"/>
</dbReference>
<evidence type="ECO:0000256" key="1">
    <source>
        <dbReference type="SAM" id="MobiDB-lite"/>
    </source>
</evidence>
<organism evidence="3 4">
    <name type="scientific">Rubroshorea leprosula</name>
    <dbReference type="NCBI Taxonomy" id="152421"/>
    <lineage>
        <taxon>Eukaryota</taxon>
        <taxon>Viridiplantae</taxon>
        <taxon>Streptophyta</taxon>
        <taxon>Embryophyta</taxon>
        <taxon>Tracheophyta</taxon>
        <taxon>Spermatophyta</taxon>
        <taxon>Magnoliopsida</taxon>
        <taxon>eudicotyledons</taxon>
        <taxon>Gunneridae</taxon>
        <taxon>Pentapetalae</taxon>
        <taxon>rosids</taxon>
        <taxon>malvids</taxon>
        <taxon>Malvales</taxon>
        <taxon>Dipterocarpaceae</taxon>
        <taxon>Rubroshorea</taxon>
    </lineage>
</organism>
<evidence type="ECO:0000256" key="2">
    <source>
        <dbReference type="SAM" id="SignalP"/>
    </source>
</evidence>
<dbReference type="AlphaFoldDB" id="A0AAV5IVL2"/>
<dbReference type="Proteomes" id="UP001054252">
    <property type="component" value="Unassembled WGS sequence"/>
</dbReference>
<accession>A0AAV5IVL2</accession>
<keyword evidence="4" id="KW-1185">Reference proteome</keyword>
<feature type="region of interest" description="Disordered" evidence="1">
    <location>
        <begin position="107"/>
        <end position="166"/>
    </location>
</feature>
<evidence type="ECO:0000313" key="3">
    <source>
        <dbReference type="EMBL" id="GKV02308.1"/>
    </source>
</evidence>
<feature type="signal peptide" evidence="2">
    <location>
        <begin position="1"/>
        <end position="27"/>
    </location>
</feature>
<sequence length="166" mass="15279">MAPSTKFVLAFLFVSLFSNINIRMASGIDSNAAGGMDGGAGGSAQVGNEPGSNGGVGGQGGVRVPVGGPPFPLPRKVGGSGCTGGQLGAYHLKNTAGEVQDVTITGGAGGQGGVSPSGIPSEGGAIGGTCAQDGEGVGANGGANGDANGDANGGANGGPNGIGSVP</sequence>
<name>A0AAV5IVL2_9ROSI</name>
<protein>
    <submittedName>
        <fullName evidence="3">Uncharacterized protein</fullName>
    </submittedName>
</protein>
<proteinExistence type="predicted"/>
<feature type="compositionally biased region" description="Gly residues" evidence="1">
    <location>
        <begin position="52"/>
        <end position="61"/>
    </location>
</feature>
<feature type="compositionally biased region" description="Gly residues" evidence="1">
    <location>
        <begin position="135"/>
        <end position="144"/>
    </location>
</feature>
<keyword evidence="2" id="KW-0732">Signal</keyword>
<feature type="region of interest" description="Disordered" evidence="1">
    <location>
        <begin position="38"/>
        <end position="79"/>
    </location>
</feature>
<feature type="compositionally biased region" description="Gly residues" evidence="1">
    <location>
        <begin position="151"/>
        <end position="166"/>
    </location>
</feature>
<feature type="chain" id="PRO_5043349428" evidence="2">
    <location>
        <begin position="28"/>
        <end position="166"/>
    </location>
</feature>
<evidence type="ECO:0000313" key="4">
    <source>
        <dbReference type="Proteomes" id="UP001054252"/>
    </source>
</evidence>
<comment type="caution">
    <text evidence="3">The sequence shown here is derived from an EMBL/GenBank/DDBJ whole genome shotgun (WGS) entry which is preliminary data.</text>
</comment>
<reference evidence="3 4" key="1">
    <citation type="journal article" date="2021" name="Commun. Biol.">
        <title>The genome of Shorea leprosula (Dipterocarpaceae) highlights the ecological relevance of drought in aseasonal tropical rainforests.</title>
        <authorList>
            <person name="Ng K.K.S."/>
            <person name="Kobayashi M.J."/>
            <person name="Fawcett J.A."/>
            <person name="Hatakeyama M."/>
            <person name="Paape T."/>
            <person name="Ng C.H."/>
            <person name="Ang C.C."/>
            <person name="Tnah L.H."/>
            <person name="Lee C.T."/>
            <person name="Nishiyama T."/>
            <person name="Sese J."/>
            <person name="O'Brien M.J."/>
            <person name="Copetti D."/>
            <person name="Mohd Noor M.I."/>
            <person name="Ong R.C."/>
            <person name="Putra M."/>
            <person name="Sireger I.Z."/>
            <person name="Indrioko S."/>
            <person name="Kosugi Y."/>
            <person name="Izuno A."/>
            <person name="Isagi Y."/>
            <person name="Lee S.L."/>
            <person name="Shimizu K.K."/>
        </authorList>
    </citation>
    <scope>NUCLEOTIDE SEQUENCE [LARGE SCALE GENOMIC DNA]</scope>
    <source>
        <strain evidence="3">214</strain>
    </source>
</reference>
<gene>
    <name evidence="3" type="ORF">SLEP1_g14762</name>
</gene>